<reference evidence="6 7" key="1">
    <citation type="journal article" date="2019" name="Mar. Drugs">
        <title>Comparative Genomics and CAZyme Genome Repertoires of Marine Zobellia amurskyensis KMM 3526(T) and Zobellia laminariae KMM 3676(T).</title>
        <authorList>
            <person name="Chernysheva N."/>
            <person name="Bystritskaya E."/>
            <person name="Stenkova A."/>
            <person name="Golovkin I."/>
            <person name="Nedashkovskaya O."/>
            <person name="Isaeva M."/>
        </authorList>
    </citation>
    <scope>NUCLEOTIDE SEQUENCE [LARGE SCALE GENOMIC DNA]</scope>
    <source>
        <strain evidence="6 7">KMM 3526</strain>
    </source>
</reference>
<feature type="domain" description="Alpha-2-macroglobulin" evidence="5">
    <location>
        <begin position="1247"/>
        <end position="1337"/>
    </location>
</feature>
<dbReference type="Proteomes" id="UP000540519">
    <property type="component" value="Unassembled WGS sequence"/>
</dbReference>
<dbReference type="Pfam" id="PF07703">
    <property type="entry name" value="A2M_BRD"/>
    <property type="match status" value="1"/>
</dbReference>
<dbReference type="InterPro" id="IPR051802">
    <property type="entry name" value="YfhM-like"/>
</dbReference>
<dbReference type="SUPFAM" id="SSF48239">
    <property type="entry name" value="Terpenoid cyclases/Protein prenyltransferases"/>
    <property type="match status" value="1"/>
</dbReference>
<dbReference type="InterPro" id="IPR002890">
    <property type="entry name" value="MG2"/>
</dbReference>
<dbReference type="EMBL" id="RCNR01000010">
    <property type="protein sequence ID" value="MUH35625.1"/>
    <property type="molecule type" value="Genomic_DNA"/>
</dbReference>
<dbReference type="InterPro" id="IPR011625">
    <property type="entry name" value="A2M_N_BRD"/>
</dbReference>
<comment type="caution">
    <text evidence="6">The sequence shown here is derived from an EMBL/GenBank/DDBJ whole genome shotgun (WGS) entry which is preliminary data.</text>
</comment>
<evidence type="ECO:0000256" key="2">
    <source>
        <dbReference type="SAM" id="MobiDB-lite"/>
    </source>
</evidence>
<evidence type="ECO:0000256" key="3">
    <source>
        <dbReference type="SAM" id="SignalP"/>
    </source>
</evidence>
<accession>A0A7X2ZSL3</accession>
<dbReference type="PANTHER" id="PTHR40094:SF1">
    <property type="entry name" value="UBIQUITIN DOMAIN-CONTAINING PROTEIN"/>
    <property type="match status" value="1"/>
</dbReference>
<dbReference type="Pfam" id="PF17973">
    <property type="entry name" value="bMG10"/>
    <property type="match status" value="1"/>
</dbReference>
<gene>
    <name evidence="6" type="ORF">D9O36_07225</name>
</gene>
<dbReference type="RefSeq" id="WP_155599416.1">
    <property type="nucleotide sequence ID" value="NZ_RCNR01000010.1"/>
</dbReference>
<name>A0A7X2ZSL3_9FLAO</name>
<proteinExistence type="inferred from homology"/>
<protein>
    <submittedName>
        <fullName evidence="6">Alpha-2-macroglobulin</fullName>
    </submittedName>
</protein>
<comment type="similarity">
    <text evidence="1">Belongs to the protease inhibitor I39 (alpha-2-macroglobulin) family. Bacterial alpha-2-macroglobulin subfamily.</text>
</comment>
<dbReference type="InterPro" id="IPR041246">
    <property type="entry name" value="Bact_MG10"/>
</dbReference>
<dbReference type="Pfam" id="PF01835">
    <property type="entry name" value="MG2"/>
    <property type="match status" value="1"/>
</dbReference>
<evidence type="ECO:0000259" key="5">
    <source>
        <dbReference type="SMART" id="SM01360"/>
    </source>
</evidence>
<evidence type="ECO:0000313" key="7">
    <source>
        <dbReference type="Proteomes" id="UP000540519"/>
    </source>
</evidence>
<dbReference type="Gene3D" id="2.60.40.1930">
    <property type="match status" value="1"/>
</dbReference>
<evidence type="ECO:0000313" key="6">
    <source>
        <dbReference type="EMBL" id="MUH35625.1"/>
    </source>
</evidence>
<dbReference type="PANTHER" id="PTHR40094">
    <property type="entry name" value="ALPHA-2-MACROGLOBULIN HOMOLOG"/>
    <property type="match status" value="1"/>
</dbReference>
<keyword evidence="3" id="KW-0732">Signal</keyword>
<dbReference type="InterPro" id="IPR008930">
    <property type="entry name" value="Terpenoid_cyclase/PrenylTrfase"/>
</dbReference>
<dbReference type="InterPro" id="IPR001599">
    <property type="entry name" value="Macroglobln_a2"/>
</dbReference>
<dbReference type="Gene3D" id="1.50.10.20">
    <property type="match status" value="1"/>
</dbReference>
<dbReference type="GO" id="GO:0004866">
    <property type="term" value="F:endopeptidase inhibitor activity"/>
    <property type="evidence" value="ECO:0007669"/>
    <property type="project" value="InterPro"/>
</dbReference>
<dbReference type="OrthoDB" id="9767116at2"/>
<feature type="region of interest" description="Disordered" evidence="2">
    <location>
        <begin position="1210"/>
        <end position="1233"/>
    </location>
</feature>
<feature type="signal peptide" evidence="3">
    <location>
        <begin position="1"/>
        <end position="19"/>
    </location>
</feature>
<evidence type="ECO:0000259" key="4">
    <source>
        <dbReference type="SMART" id="SM01359"/>
    </source>
</evidence>
<keyword evidence="7" id="KW-1185">Reference proteome</keyword>
<dbReference type="Pfam" id="PF00207">
    <property type="entry name" value="A2M"/>
    <property type="match status" value="1"/>
</dbReference>
<feature type="chain" id="PRO_5031144952" evidence="3">
    <location>
        <begin position="20"/>
        <end position="2018"/>
    </location>
</feature>
<sequence length="2018" mass="231703">MKRFSLIFTVILFSQMLPAQDNGDSYKSLWEQVQKLEREALTKSALKLVETISEKAEKEKNPEQIVKALLFVSKYTMTLEEDAQLHIINRFKEEIGKSETPTKNILESYLANLYWQYFQQNRYQFYNRTTTETKVDSTDFRTWDLTTLFHEIDIHFKASLENKKELQKTNVKVVEELLNQQKGSETFRPTLYDLLAQTALQFYKTNENSITRPADKYEINDPETLCEAYQFIHHDLTTNDDTSLQAKALKVYQELIHFHFSEPELEALVMADIERLNFVYQNATFENKETYYEETLKNSAESLKHNELAALYTYELAKLYQNLGQTYRPEVTEETRWKHKEALALCDAVVAQFPDSMAAEKCRALRSQIVGPSISIVTERQIPVNKPSKLLVNYKNLTLLQLTAYVVTKNQVKELNRLHPQEKQLTFIEKLKEVKSWTAPLKNEKDYQQHGIEVLLPPLENGQYIILASPETKNNNDFAFSEIQVTNMALIETKGNSEQRYQIINRTTGKPISGADLTFSYTKNYNKPYLKRTETTDRMGFVTIPLTDDNWNDVTIEVNHDGEKAFFGNYYVNEKRNQTDRNTVSNRVFLFTDRSIYRPGQPLYFKGILMETFEEKSKIVANEMVTVSLYDVNDQKVTELEFKTNEFGSFNGEFILPNSGLTGEFSIEVEALSGNADNVHYFSVEEYKRPKFETSFEPVTETYKVNDSITVTGVASAYAGSKITDAKVSYRVKRAVYFPRWYYWRMPYYNNSPQEIAHGETTTDASGNYDITFKAIPDNSVSKENLPTFSYEITADVTDINGETHSTTTFISVGYHSVIADISVPEQWDKDKNEDKIHISTSNLNGQPIPAKGTLKMYKLQAPKHVLRTRTWPAPDYKNWTQEEYHNLFPHEAYNKEDKAINWKKGKLVWQTNFDTEESKEISIKNLKNWTSGKYIVELETQDKFGQLVKEKAITELTSENDKQLPDNRLFNIKTDKTEYKVGDKVEVILYSNSEDLTVTVAIEKEQKIVDIHKVHLSQNSKSFTIPISENDLGGFAVNYTFSAYNSFQSGTMSIDVPYPNTNLEIETTTFRDKLQPGTDETWSFKIKGPEGEKASVELLASMYDASLDTFRPHNWNFNPLARSSYYSSMYANAHTSYGTNSFRTYLENKGYNYTPQGYDSFNWFGLHFGYANHYRSSLTRKMAKSETAPLSMMADDGATLEEVVITSSEAPEESEMDMSSQASPGQTNSGKKDLETVQIRKNLQETAFFFPELKTDKDGTISFSFTTPEALTKWKLQLLAHNKSLQSAVKTLQTVTQKELMVIPNAPRFLREGDEINISTKIANLTDRKLSGEAKLVLVDALSGKDISEQLFIGKIQNTFTVDALGNTQVSWRLQIPESLQAVQYTVVAKAEGFSDGEQSVLPVLSNRKLVTETLPLWVRSNQTKTFVLDKLKDNTSTTLKNHKLTLEITSNPAWYAVQALPYLMEYPYDCNEQTFSRYYANRLASHIANSNERVKAVFDQWANSDALLSNLEKNEELKSLLIQETPWLRDAQSETEQKKRIALLFDLNKMKNEEIRALDKLKNNQKYSGAWAWFNGGPDNRYITQHIVTGIGHLKQLNALPASSENQSSLKDLTEKAIAYLDAEFVEEYKQMKKHSSNLDNDHLSQIQIHYLYMRSFFKEIKKSKEVDKITAYYLGQAKKYWTKKGLYAKGMLALTLNRADDTTTSKKILKSLRENSIVSEELGMYWKENTASWYWYQAPIETQALLIEAFSEIENDTKTIDNLKVWLLKHKQTNQWFTTKSTSEAVYALLLQGSDWLSVSDAVNVTLGGQAIAPERLENTQVEAGTGYFKTSWNTNEIQPEMAEVRLEKKGNGIAWGALYWQYFEDLDKITSAKTPLQLKKKLFLKKNTDTGEKISEITDATPLQVGDLVRVRIELRSDRDMEFIHMKDMRAAGFEPVNVISNYKWQDGLGYYESTKDASTNFFFDYLPKGVYVFEYDVRVNNAGDFSNGITTIQSMYAPEFSSHSKGVRVEIGD</sequence>
<organism evidence="6 7">
    <name type="scientific">Zobellia amurskyensis</name>
    <dbReference type="NCBI Taxonomy" id="248905"/>
    <lineage>
        <taxon>Bacteria</taxon>
        <taxon>Pseudomonadati</taxon>
        <taxon>Bacteroidota</taxon>
        <taxon>Flavobacteriia</taxon>
        <taxon>Flavobacteriales</taxon>
        <taxon>Flavobacteriaceae</taxon>
        <taxon>Zobellia</taxon>
    </lineage>
</organism>
<evidence type="ECO:0000256" key="1">
    <source>
        <dbReference type="ARBA" id="ARBA00010556"/>
    </source>
</evidence>
<dbReference type="SMART" id="SM01359">
    <property type="entry name" value="A2M_N_2"/>
    <property type="match status" value="1"/>
</dbReference>
<dbReference type="SMART" id="SM01360">
    <property type="entry name" value="A2M"/>
    <property type="match status" value="1"/>
</dbReference>
<feature type="compositionally biased region" description="Polar residues" evidence="2">
    <location>
        <begin position="1218"/>
        <end position="1230"/>
    </location>
</feature>
<feature type="domain" description="Alpha-2-macroglobulin bait region" evidence="4">
    <location>
        <begin position="971"/>
        <end position="1111"/>
    </location>
</feature>